<sequence length="102" mass="12138">MKKIKIFLDYQCCPLWAYDEEGELICNELIDELKNETEIEEILDDIQNTYDSLFVDNDIYFEYQGFENEEEKDAFLRKISRVIDLIQLKVGGIYIVENKVNV</sequence>
<evidence type="ECO:0000313" key="2">
    <source>
        <dbReference type="EMBL" id="USS00551.1"/>
    </source>
</evidence>
<evidence type="ECO:0000313" key="3">
    <source>
        <dbReference type="Proteomes" id="UP000280586"/>
    </source>
</evidence>
<dbReference type="GeneID" id="303560147"/>
<organism evidence="1 3">
    <name type="scientific">Clostridium septicum</name>
    <dbReference type="NCBI Taxonomy" id="1504"/>
    <lineage>
        <taxon>Bacteria</taxon>
        <taxon>Bacillati</taxon>
        <taxon>Bacillota</taxon>
        <taxon>Clostridia</taxon>
        <taxon>Eubacteriales</taxon>
        <taxon>Clostridiaceae</taxon>
        <taxon>Clostridium</taxon>
    </lineage>
</organism>
<dbReference type="EMBL" id="CP023671">
    <property type="protein sequence ID" value="AYE33981.1"/>
    <property type="molecule type" value="Genomic_DNA"/>
</dbReference>
<evidence type="ECO:0000313" key="1">
    <source>
        <dbReference type="EMBL" id="AYE33981.1"/>
    </source>
</evidence>
<name>A0A9N7JLA9_CLOSE</name>
<dbReference type="EMBL" id="CP099799">
    <property type="protein sequence ID" value="USS00551.1"/>
    <property type="molecule type" value="Genomic_DNA"/>
</dbReference>
<dbReference type="KEGG" id="csep:CP523_05595"/>
<accession>A0A9N7JLA9</accession>
<gene>
    <name evidence="1" type="ORF">CP523_05595</name>
    <name evidence="2" type="ORF">NH397_13850</name>
</gene>
<reference evidence="2" key="2">
    <citation type="submission" date="2022-06" db="EMBL/GenBank/DDBJ databases">
        <authorList>
            <person name="Holder M.E."/>
            <person name="Ajami N.J."/>
            <person name="Petrosino J.F."/>
        </authorList>
    </citation>
    <scope>NUCLEOTIDE SEQUENCE</scope>
    <source>
        <strain evidence="2">RMA 8861</strain>
    </source>
</reference>
<proteinExistence type="predicted"/>
<dbReference type="AlphaFoldDB" id="A0A9N7JLA9"/>
<dbReference type="Proteomes" id="UP001055437">
    <property type="component" value="Chromosome"/>
</dbReference>
<protein>
    <submittedName>
        <fullName evidence="1">Uncharacterized protein</fullName>
    </submittedName>
</protein>
<reference evidence="1 3" key="1">
    <citation type="submission" date="2017-09" db="EMBL/GenBank/DDBJ databases">
        <authorList>
            <person name="Thomas P."/>
            <person name="Seyboldt C."/>
        </authorList>
    </citation>
    <scope>NUCLEOTIDE SEQUENCE [LARGE SCALE GENOMIC DNA]</scope>
    <source>
        <strain evidence="1 3">DSM 7534</strain>
    </source>
</reference>
<keyword evidence="4" id="KW-1185">Reference proteome</keyword>
<evidence type="ECO:0000313" key="4">
    <source>
        <dbReference type="Proteomes" id="UP001055437"/>
    </source>
</evidence>
<dbReference type="Proteomes" id="UP000280586">
    <property type="component" value="Chromosome"/>
</dbReference>
<dbReference type="RefSeq" id="WP_120140640.1">
    <property type="nucleotide sequence ID" value="NZ_CP023671.1"/>
</dbReference>